<dbReference type="FunCoup" id="G4ZK96">
    <property type="interactions" value="15"/>
</dbReference>
<name>G4ZK96_PHYSP</name>
<evidence type="ECO:0000256" key="1">
    <source>
        <dbReference type="ARBA" id="ARBA00006515"/>
    </source>
</evidence>
<dbReference type="STRING" id="1094619.G4ZK96"/>
<proteinExistence type="inferred from homology"/>
<dbReference type="SUPFAM" id="SSF51430">
    <property type="entry name" value="NAD(P)-linked oxidoreductase"/>
    <property type="match status" value="1"/>
</dbReference>
<gene>
    <name evidence="5" type="ORF">PHYSODRAFT_333485</name>
</gene>
<dbReference type="SMR" id="G4ZK96"/>
<dbReference type="OMA" id="VPLFIHQ"/>
<reference evidence="5 6" key="1">
    <citation type="journal article" date="2006" name="Science">
        <title>Phytophthora genome sequences uncover evolutionary origins and mechanisms of pathogenesis.</title>
        <authorList>
            <person name="Tyler B.M."/>
            <person name="Tripathy S."/>
            <person name="Zhang X."/>
            <person name="Dehal P."/>
            <person name="Jiang R.H."/>
            <person name="Aerts A."/>
            <person name="Arredondo F.D."/>
            <person name="Baxter L."/>
            <person name="Bensasson D."/>
            <person name="Beynon J.L."/>
            <person name="Chapman J."/>
            <person name="Damasceno C.M."/>
            <person name="Dorrance A.E."/>
            <person name="Dou D."/>
            <person name="Dickerman A.W."/>
            <person name="Dubchak I.L."/>
            <person name="Garbelotto M."/>
            <person name="Gijzen M."/>
            <person name="Gordon S.G."/>
            <person name="Govers F."/>
            <person name="Grunwald N.J."/>
            <person name="Huang W."/>
            <person name="Ivors K.L."/>
            <person name="Jones R.W."/>
            <person name="Kamoun S."/>
            <person name="Krampis K."/>
            <person name="Lamour K.H."/>
            <person name="Lee M.K."/>
            <person name="McDonald W.H."/>
            <person name="Medina M."/>
            <person name="Meijer H.J."/>
            <person name="Nordberg E.K."/>
            <person name="Maclean D.J."/>
            <person name="Ospina-Giraldo M.D."/>
            <person name="Morris P.F."/>
            <person name="Phuntumart V."/>
            <person name="Putnam N.H."/>
            <person name="Rash S."/>
            <person name="Rose J.K."/>
            <person name="Sakihama Y."/>
            <person name="Salamov A.A."/>
            <person name="Savidor A."/>
            <person name="Scheuring C.F."/>
            <person name="Smith B.M."/>
            <person name="Sobral B.W."/>
            <person name="Terry A."/>
            <person name="Torto-Alalibo T.A."/>
            <person name="Win J."/>
            <person name="Xu Z."/>
            <person name="Zhang H."/>
            <person name="Grigoriev I.V."/>
            <person name="Rokhsar D.S."/>
            <person name="Boore J.L."/>
        </authorList>
    </citation>
    <scope>NUCLEOTIDE SEQUENCE [LARGE SCALE GENOMIC DNA]</scope>
    <source>
        <strain evidence="5 6">P6497</strain>
    </source>
</reference>
<feature type="domain" description="NADP-dependent oxidoreductase" evidence="4">
    <location>
        <begin position="34"/>
        <end position="257"/>
    </location>
</feature>
<dbReference type="InterPro" id="IPR036812">
    <property type="entry name" value="NAD(P)_OxRdtase_dom_sf"/>
</dbReference>
<sequence length="283" mass="31134">MASASTDKPACMAYRFLGNSGLLVSKLALGSWVMKLAFEHGVNLFDNAETYGDGLAEKNIGFAITKGIAEGVWTRESLVVTTKIQARKHIVEGTKASLKRLELDYVDVIFCHQPHPYTPMEEIVRAMNFVIEQGWAIYWGTSSWAVADIRDVADRLGLIRPIVGQPEYSLLERSKVEVEYADLYKKYKLGLTTWSPLAFGILTGKYSAGAPEGRLAKADKLKPVAKELGVTMAELALAWCVSNENVSSVLVTPEVKAKIDALAPFVPELPKPARSAKLRAQYL</sequence>
<dbReference type="GO" id="GO:0016491">
    <property type="term" value="F:oxidoreductase activity"/>
    <property type="evidence" value="ECO:0007669"/>
    <property type="project" value="UniProtKB-KW"/>
</dbReference>
<dbReference type="AlphaFoldDB" id="G4ZK96"/>
<dbReference type="InterPro" id="IPR005399">
    <property type="entry name" value="K_chnl_volt-dep_bsu_KCNAB-rel"/>
</dbReference>
<dbReference type="KEGG" id="psoj:PHYSODRAFT_333485"/>
<dbReference type="PANTHER" id="PTHR43150">
    <property type="entry name" value="HYPERKINETIC, ISOFORM M"/>
    <property type="match status" value="1"/>
</dbReference>
<dbReference type="Proteomes" id="UP000002640">
    <property type="component" value="Unassembled WGS sequence"/>
</dbReference>
<evidence type="ECO:0000259" key="4">
    <source>
        <dbReference type="Pfam" id="PF00248"/>
    </source>
</evidence>
<dbReference type="PANTHER" id="PTHR43150:SF2">
    <property type="entry name" value="HYPERKINETIC, ISOFORM M"/>
    <property type="match status" value="1"/>
</dbReference>
<dbReference type="InterPro" id="IPR023210">
    <property type="entry name" value="NADP_OxRdtase_dom"/>
</dbReference>
<protein>
    <recommendedName>
        <fullName evidence="4">NADP-dependent oxidoreductase domain-containing protein</fullName>
    </recommendedName>
</protein>
<evidence type="ECO:0000256" key="3">
    <source>
        <dbReference type="ARBA" id="ARBA00023002"/>
    </source>
</evidence>
<dbReference type="Gene3D" id="3.20.20.100">
    <property type="entry name" value="NADP-dependent oxidoreductase domain"/>
    <property type="match status" value="1"/>
</dbReference>
<organism evidence="5 6">
    <name type="scientific">Phytophthora sojae (strain P6497)</name>
    <name type="common">Soybean stem and root rot agent</name>
    <name type="synonym">Phytophthora megasperma f. sp. glycines</name>
    <dbReference type="NCBI Taxonomy" id="1094619"/>
    <lineage>
        <taxon>Eukaryota</taxon>
        <taxon>Sar</taxon>
        <taxon>Stramenopiles</taxon>
        <taxon>Oomycota</taxon>
        <taxon>Peronosporomycetes</taxon>
        <taxon>Peronosporales</taxon>
        <taxon>Peronosporaceae</taxon>
        <taxon>Phytophthora</taxon>
    </lineage>
</organism>
<keyword evidence="3" id="KW-0560">Oxidoreductase</keyword>
<accession>G4ZK96</accession>
<dbReference type="InParanoid" id="G4ZK96"/>
<keyword evidence="2" id="KW-0521">NADP</keyword>
<evidence type="ECO:0000256" key="2">
    <source>
        <dbReference type="ARBA" id="ARBA00022857"/>
    </source>
</evidence>
<keyword evidence="6" id="KW-1185">Reference proteome</keyword>
<evidence type="ECO:0000313" key="5">
    <source>
        <dbReference type="EMBL" id="EGZ15213.1"/>
    </source>
</evidence>
<comment type="similarity">
    <text evidence="1">Belongs to the shaker potassium channel beta subunit family.</text>
</comment>
<dbReference type="Pfam" id="PF00248">
    <property type="entry name" value="Aldo_ket_red"/>
    <property type="match status" value="1"/>
</dbReference>
<dbReference type="RefSeq" id="XP_009528962.1">
    <property type="nucleotide sequence ID" value="XM_009530667.1"/>
</dbReference>
<dbReference type="GeneID" id="20646674"/>
<evidence type="ECO:0000313" key="6">
    <source>
        <dbReference type="Proteomes" id="UP000002640"/>
    </source>
</evidence>
<dbReference type="EMBL" id="JH159155">
    <property type="protein sequence ID" value="EGZ15213.1"/>
    <property type="molecule type" value="Genomic_DNA"/>
</dbReference>